<dbReference type="SUPFAM" id="SSF63446">
    <property type="entry name" value="Type I dockerin domain"/>
    <property type="match status" value="1"/>
</dbReference>
<organism evidence="3 4">
    <name type="scientific">Neorhodopirellula lusitana</name>
    <dbReference type="NCBI Taxonomy" id="445327"/>
    <lineage>
        <taxon>Bacteria</taxon>
        <taxon>Pseudomonadati</taxon>
        <taxon>Planctomycetota</taxon>
        <taxon>Planctomycetia</taxon>
        <taxon>Pirellulales</taxon>
        <taxon>Pirellulaceae</taxon>
        <taxon>Neorhodopirellula</taxon>
    </lineage>
</organism>
<dbReference type="SUPFAM" id="SSF117074">
    <property type="entry name" value="Hypothetical protein PA1324"/>
    <property type="match status" value="1"/>
</dbReference>
<accession>A0ABY1Q1H1</accession>
<dbReference type="InterPro" id="IPR036439">
    <property type="entry name" value="Dockerin_dom_sf"/>
</dbReference>
<dbReference type="Proteomes" id="UP001158067">
    <property type="component" value="Unassembled WGS sequence"/>
</dbReference>
<feature type="compositionally biased region" description="Polar residues" evidence="1">
    <location>
        <begin position="985"/>
        <end position="1002"/>
    </location>
</feature>
<reference evidence="3 4" key="1">
    <citation type="submission" date="2017-05" db="EMBL/GenBank/DDBJ databases">
        <authorList>
            <person name="Varghese N."/>
            <person name="Submissions S."/>
        </authorList>
    </citation>
    <scope>NUCLEOTIDE SEQUENCE [LARGE SCALE GENOMIC DNA]</scope>
    <source>
        <strain evidence="3 4">DSM 25457</strain>
    </source>
</reference>
<dbReference type="InterPro" id="IPR013783">
    <property type="entry name" value="Ig-like_fold"/>
</dbReference>
<dbReference type="InterPro" id="IPR041690">
    <property type="entry name" value="Cadherin_5"/>
</dbReference>
<dbReference type="RefSeq" id="WP_283432443.1">
    <property type="nucleotide sequence ID" value="NZ_FXUG01000004.1"/>
</dbReference>
<feature type="domain" description="Cadherin-like" evidence="2">
    <location>
        <begin position="470"/>
        <end position="562"/>
    </location>
</feature>
<feature type="region of interest" description="Disordered" evidence="1">
    <location>
        <begin position="926"/>
        <end position="1005"/>
    </location>
</feature>
<dbReference type="EMBL" id="FXUG01000004">
    <property type="protein sequence ID" value="SMP54619.1"/>
    <property type="molecule type" value="Genomic_DNA"/>
</dbReference>
<gene>
    <name evidence="3" type="ORF">SAMN06265222_104263</name>
</gene>
<keyword evidence="4" id="KW-1185">Reference proteome</keyword>
<name>A0ABY1Q1H1_9BACT</name>
<dbReference type="Gene3D" id="1.10.1330.10">
    <property type="entry name" value="Dockerin domain"/>
    <property type="match status" value="1"/>
</dbReference>
<dbReference type="InterPro" id="IPR002105">
    <property type="entry name" value="Dockerin_1_rpt"/>
</dbReference>
<evidence type="ECO:0000256" key="1">
    <source>
        <dbReference type="SAM" id="MobiDB-lite"/>
    </source>
</evidence>
<protein>
    <submittedName>
        <fullName evidence="3">Dockerin type I repeat-containing protein</fullName>
    </submittedName>
</protein>
<proteinExistence type="predicted"/>
<evidence type="ECO:0000259" key="2">
    <source>
        <dbReference type="Pfam" id="PF17892"/>
    </source>
</evidence>
<dbReference type="Gene3D" id="2.60.40.10">
    <property type="entry name" value="Immunoglobulins"/>
    <property type="match status" value="1"/>
</dbReference>
<sequence length="1054" mass="110065">MARSSRRTRRSDRLARRVGVRRSLRIQVLDDRRVLAAVTGAVFEDLNDSTQREALEEGLAGRLVYLDQNHDGELNASERYALTDANGQFSIDGLGDGEYSVRVFNGTSSQFETTITQAELNHEVVEYADITHTLSPFLIDRDLPTQRTAPAVFAVGTTLQTVGHDGVVGTPLDLGAEIISLSRTSDGNLVAFSDTASGHRAWLVSDSLETVTPFVDSDLGPAITSAAVDDTGTGIVVANPSGGNAEVWSVSGQSLVATSVLVSSDSQVTSDTTPRATDGPTRSIISHVSQIDDGNGGTESALALSIWSNTNASMVSSDPIYVAGALEVVAFSDEASLLIVRGQHDLTVLDVDGNFASLYTIADTGGAVDIDAARGLVVTGSPTTALLEDSGLQVRDAETGVLVADLAIDLAAVGDVASIALDSRLGSIVVAGSAGLTQVNLRKAGSQRVTVDGEDVSPALTFGLRMIGANTAPAHLTVPSLSTLEESPLHVPAPGLLVGASDDQGDRFVALPVGEVAVGTLDINPDGSVTYVPPTDFEGVTEFTVMVTDGRDSSESVVSVQVVGTPDDPTGVSVAIAPVPENILVNQVIGVINVIDVDLVNDHEINIDNPAFQVINGNVVFVGPDKLDYESLPAAAIPLTITVIDHDTDTSQEYSASITVDDADDPVTDILPGTSTVLENRPGETIASLTIVDEDHNDFHLVTTDDERFVIEFGDLKLADGVSLDREAEENGIVSVEVTAAFKDDSFTKTIVLTVLDVPEKPVGLALDNATVFEKEPGGRVGRLTIAGNPGSNGHTLTSNNDSFVFVGSTLKLAEGVELTKTPNVVTEITIEITATPGQGGESTTEAFTIAVLENDVSYHNDEYPEDVNGNGYATPEDALAIINYLNQYGPGPIGFGNPNYGYDVNADGEISALDALLVINELNSDGGSTGTVGSEQVPEEGEPEGEPVVDGDLVPAGEPITESDPADDAGADQRVVPGPDISTPVASSRSAITQRSRSADVSKTMKVVASESSLPEVDADAVLVEDEGADAEERSLPELTDLAFEDNDFGLLS</sequence>
<feature type="compositionally biased region" description="Acidic residues" evidence="1">
    <location>
        <begin position="938"/>
        <end position="950"/>
    </location>
</feature>
<dbReference type="Pfam" id="PF17892">
    <property type="entry name" value="Cadherin_5"/>
    <property type="match status" value="1"/>
</dbReference>
<dbReference type="SUPFAM" id="SSF50969">
    <property type="entry name" value="YVTN repeat-like/Quinoprotein amine dehydrogenase"/>
    <property type="match status" value="1"/>
</dbReference>
<feature type="compositionally biased region" description="Polar residues" evidence="1">
    <location>
        <begin position="926"/>
        <end position="935"/>
    </location>
</feature>
<evidence type="ECO:0000313" key="4">
    <source>
        <dbReference type="Proteomes" id="UP001158067"/>
    </source>
</evidence>
<comment type="caution">
    <text evidence="3">The sequence shown here is derived from an EMBL/GenBank/DDBJ whole genome shotgun (WGS) entry which is preliminary data.</text>
</comment>
<dbReference type="Pfam" id="PF00404">
    <property type="entry name" value="Dockerin_1"/>
    <property type="match status" value="1"/>
</dbReference>
<dbReference type="CDD" id="cd11304">
    <property type="entry name" value="Cadherin_repeat"/>
    <property type="match status" value="1"/>
</dbReference>
<evidence type="ECO:0000313" key="3">
    <source>
        <dbReference type="EMBL" id="SMP54619.1"/>
    </source>
</evidence>
<dbReference type="InterPro" id="IPR011044">
    <property type="entry name" value="Quino_amine_DH_bsu"/>
</dbReference>